<evidence type="ECO:0000313" key="3">
    <source>
        <dbReference type="Proteomes" id="UP000199518"/>
    </source>
</evidence>
<organism evidence="2 3">
    <name type="scientific">Planctomicrobium piriforme</name>
    <dbReference type="NCBI Taxonomy" id="1576369"/>
    <lineage>
        <taxon>Bacteria</taxon>
        <taxon>Pseudomonadati</taxon>
        <taxon>Planctomycetota</taxon>
        <taxon>Planctomycetia</taxon>
        <taxon>Planctomycetales</taxon>
        <taxon>Planctomycetaceae</taxon>
        <taxon>Planctomicrobium</taxon>
    </lineage>
</organism>
<gene>
    <name evidence="2" type="ORF">SAMN05421753_118119</name>
</gene>
<sequence length="125" mass="14254">MKKIIQWLGFLFLILVAVLWLDYIIVEAKENRVSAAVSRAGGRMGSIPFWPIGAEYRITFPRALTVEQLNDVAKANSLRGSVGIAFVDCELSDEETRQTRQILHKCHVFRVQDGKWLRLSADHQK</sequence>
<keyword evidence="3" id="KW-1185">Reference proteome</keyword>
<dbReference type="AlphaFoldDB" id="A0A1I3QJD0"/>
<keyword evidence="1" id="KW-0812">Transmembrane</keyword>
<proteinExistence type="predicted"/>
<name>A0A1I3QJD0_9PLAN</name>
<evidence type="ECO:0000313" key="2">
    <source>
        <dbReference type="EMBL" id="SFJ34128.1"/>
    </source>
</evidence>
<keyword evidence="1" id="KW-0472">Membrane</keyword>
<reference evidence="3" key="1">
    <citation type="submission" date="2016-10" db="EMBL/GenBank/DDBJ databases">
        <authorList>
            <person name="Varghese N."/>
            <person name="Submissions S."/>
        </authorList>
    </citation>
    <scope>NUCLEOTIDE SEQUENCE [LARGE SCALE GENOMIC DNA]</scope>
    <source>
        <strain evidence="3">DSM 26348</strain>
    </source>
</reference>
<dbReference type="RefSeq" id="WP_092054988.1">
    <property type="nucleotide sequence ID" value="NZ_FOQD01000018.1"/>
</dbReference>
<dbReference type="Proteomes" id="UP000199518">
    <property type="component" value="Unassembled WGS sequence"/>
</dbReference>
<accession>A0A1I3QJD0</accession>
<dbReference type="OrthoDB" id="279963at2"/>
<keyword evidence="1" id="KW-1133">Transmembrane helix</keyword>
<dbReference type="STRING" id="1576369.SAMN05421753_118119"/>
<dbReference type="EMBL" id="FOQD01000018">
    <property type="protein sequence ID" value="SFJ34128.1"/>
    <property type="molecule type" value="Genomic_DNA"/>
</dbReference>
<feature type="transmembrane region" description="Helical" evidence="1">
    <location>
        <begin position="7"/>
        <end position="26"/>
    </location>
</feature>
<evidence type="ECO:0000256" key="1">
    <source>
        <dbReference type="SAM" id="Phobius"/>
    </source>
</evidence>
<protein>
    <submittedName>
        <fullName evidence="2">Uncharacterized protein</fullName>
    </submittedName>
</protein>